<dbReference type="GO" id="GO:0009190">
    <property type="term" value="P:cyclic nucleotide biosynthetic process"/>
    <property type="evidence" value="ECO:0007669"/>
    <property type="project" value="InterPro"/>
</dbReference>
<keyword evidence="5 8" id="KW-0472">Membrane</keyword>
<evidence type="ECO:0000259" key="9">
    <source>
        <dbReference type="PROSITE" id="PS50125"/>
    </source>
</evidence>
<keyword evidence="3" id="KW-0547">Nucleotide-binding</keyword>
<dbReference type="InterPro" id="IPR029787">
    <property type="entry name" value="Nucleotide_cyclase"/>
</dbReference>
<proteinExistence type="predicted"/>
<dbReference type="PROSITE" id="PS50125">
    <property type="entry name" value="GUANYLATE_CYCLASE_2"/>
    <property type="match status" value="1"/>
</dbReference>
<reference evidence="10" key="1">
    <citation type="submission" date="2020-06" db="EMBL/GenBank/DDBJ databases">
        <authorList>
            <consortium name="Plant Systems Biology data submission"/>
        </authorList>
    </citation>
    <scope>NUCLEOTIDE SEQUENCE</scope>
    <source>
        <strain evidence="10">D6</strain>
    </source>
</reference>
<dbReference type="GO" id="GO:0000166">
    <property type="term" value="F:nucleotide binding"/>
    <property type="evidence" value="ECO:0007669"/>
    <property type="project" value="UniProtKB-KW"/>
</dbReference>
<evidence type="ECO:0000256" key="6">
    <source>
        <dbReference type="ARBA" id="ARBA00023239"/>
    </source>
</evidence>
<organism evidence="10 11">
    <name type="scientific">Seminavis robusta</name>
    <dbReference type="NCBI Taxonomy" id="568900"/>
    <lineage>
        <taxon>Eukaryota</taxon>
        <taxon>Sar</taxon>
        <taxon>Stramenopiles</taxon>
        <taxon>Ochrophyta</taxon>
        <taxon>Bacillariophyta</taxon>
        <taxon>Bacillariophyceae</taxon>
        <taxon>Bacillariophycidae</taxon>
        <taxon>Naviculales</taxon>
        <taxon>Naviculaceae</taxon>
        <taxon>Seminavis</taxon>
    </lineage>
</organism>
<protein>
    <submittedName>
        <fullName evidence="10">Receptor-type guanylate cyclase gcy</fullName>
    </submittedName>
</protein>
<keyword evidence="4 8" id="KW-1133">Transmembrane helix</keyword>
<dbReference type="InterPro" id="IPR001054">
    <property type="entry name" value="A/G_cyclase"/>
</dbReference>
<keyword evidence="6" id="KW-0456">Lyase</keyword>
<keyword evidence="11" id="KW-1185">Reference proteome</keyword>
<evidence type="ECO:0000313" key="11">
    <source>
        <dbReference type="Proteomes" id="UP001153069"/>
    </source>
</evidence>
<name>A0A9N8E266_9STRA</name>
<dbReference type="AlphaFoldDB" id="A0A9N8E266"/>
<dbReference type="PANTHER" id="PTHR11920">
    <property type="entry name" value="GUANYLYL CYCLASE"/>
    <property type="match status" value="1"/>
</dbReference>
<sequence length="843" mass="94033">MTADITVKTTVKDVKDEQFGDEDVSEVSSIGDVKNRQQQQVMDRLKESLKKQDKTQVVRIWRVIVFLILFVAAVSVCVGLYAYARNKEHESFETSFRTNGIRVIQAFSDGIERKLVAFGSMSNAMTSYVLSTPDVEFPFVTFPNFEMLGADVRVAALAVVLHYAPLVTDDKRKAWEAWAMENRFQVDKAFAQESRYRKTQDEYFANILGEQDEEQQRDSTRLLQHQANQTAQNGSHNLSAQEDPPLITIINNTVQDGTKYRPQLNRPPGSGPYFPRWQRCPINRTKQAFLNSDLSQWPALKDALAEMLKNPKVVLDKASVFDVNGIGANFNNNLLLSQYRQSVEGYIGEPMSFLVYPVFDTFYNATASVQEQRDHLAGMLYSNIYWRLLLEDILPFELKGVICVIENSFNDTIVYRIDGPQVTYLGDQDPRGLYETFEHLGFAQDATAYVKSRTSPETMSYSTVPLHDTFGQYTLRVYPSQDTQNEYTSMQPIIFPVVVAVVFLLTAVVFMVFDFVVERRQRIVMEQALQSGALVNSLFPEQVQSRLYQENQIKKTTTGDSNAWRKSLKSERDVVGGTAGSRPIADHYDEVTVMFGDLAGFTAWSAKRTPVDVFELLESLYDAFDGIALKRGVFKVETIGDCWLGVCGLPEPNPLHAVAVARFASECLLKMNQIVRKVSEHLGADTQNLQLRVGLHSGSVTAGVLRGQKSRFQLFGDTVNTASRMESTGQAGRIHASQSTADELIAQGKSNWVSARDHTVKAKGKGELQTYFITVQGGGSVATSGTTNVTGMTTASGLQRQGTRDSEVLPSTKEGADEPMSAHITPSCVEIEDADQFSSNCSV</sequence>
<dbReference type="GO" id="GO:0016020">
    <property type="term" value="C:membrane"/>
    <property type="evidence" value="ECO:0007669"/>
    <property type="project" value="UniProtKB-SubCell"/>
</dbReference>
<feature type="transmembrane region" description="Helical" evidence="8">
    <location>
        <begin position="60"/>
        <end position="84"/>
    </location>
</feature>
<dbReference type="PANTHER" id="PTHR11920:SF335">
    <property type="entry name" value="GUANYLATE CYCLASE"/>
    <property type="match status" value="1"/>
</dbReference>
<dbReference type="EMBL" id="CAICTM010000481">
    <property type="protein sequence ID" value="CAB9511379.1"/>
    <property type="molecule type" value="Genomic_DNA"/>
</dbReference>
<feature type="domain" description="Guanylate cyclase" evidence="9">
    <location>
        <begin position="592"/>
        <end position="726"/>
    </location>
</feature>
<dbReference type="Pfam" id="PF00211">
    <property type="entry name" value="Guanylate_cyc"/>
    <property type="match status" value="1"/>
</dbReference>
<gene>
    <name evidence="10" type="ORF">SEMRO_482_G151790.1</name>
</gene>
<comment type="caution">
    <text evidence="10">The sequence shown here is derived from an EMBL/GenBank/DDBJ whole genome shotgun (WGS) entry which is preliminary data.</text>
</comment>
<evidence type="ECO:0000256" key="8">
    <source>
        <dbReference type="SAM" id="Phobius"/>
    </source>
</evidence>
<keyword evidence="2 8" id="KW-0812">Transmembrane</keyword>
<dbReference type="CDD" id="cd07302">
    <property type="entry name" value="CHD"/>
    <property type="match status" value="1"/>
</dbReference>
<comment type="subcellular location">
    <subcellularLocation>
        <location evidence="1">Membrane</location>
    </subcellularLocation>
</comment>
<dbReference type="GO" id="GO:0016829">
    <property type="term" value="F:lyase activity"/>
    <property type="evidence" value="ECO:0007669"/>
    <property type="project" value="UniProtKB-KW"/>
</dbReference>
<feature type="region of interest" description="Disordered" evidence="7">
    <location>
        <begin position="792"/>
        <end position="820"/>
    </location>
</feature>
<feature type="transmembrane region" description="Helical" evidence="8">
    <location>
        <begin position="493"/>
        <end position="517"/>
    </location>
</feature>
<dbReference type="InterPro" id="IPR050401">
    <property type="entry name" value="Cyclic_nucleotide_synthase"/>
</dbReference>
<evidence type="ECO:0000256" key="2">
    <source>
        <dbReference type="ARBA" id="ARBA00022692"/>
    </source>
</evidence>
<keyword evidence="10" id="KW-0675">Receptor</keyword>
<evidence type="ECO:0000256" key="5">
    <source>
        <dbReference type="ARBA" id="ARBA00023136"/>
    </source>
</evidence>
<dbReference type="SMART" id="SM00044">
    <property type="entry name" value="CYCc"/>
    <property type="match status" value="1"/>
</dbReference>
<evidence type="ECO:0000256" key="4">
    <source>
        <dbReference type="ARBA" id="ARBA00022989"/>
    </source>
</evidence>
<dbReference type="GO" id="GO:0035556">
    <property type="term" value="P:intracellular signal transduction"/>
    <property type="evidence" value="ECO:0007669"/>
    <property type="project" value="InterPro"/>
</dbReference>
<dbReference type="Proteomes" id="UP001153069">
    <property type="component" value="Unassembled WGS sequence"/>
</dbReference>
<dbReference type="Gene3D" id="3.30.70.1230">
    <property type="entry name" value="Nucleotide cyclase"/>
    <property type="match status" value="1"/>
</dbReference>
<evidence type="ECO:0000256" key="3">
    <source>
        <dbReference type="ARBA" id="ARBA00022741"/>
    </source>
</evidence>
<dbReference type="SUPFAM" id="SSF55073">
    <property type="entry name" value="Nucleotide cyclase"/>
    <property type="match status" value="1"/>
</dbReference>
<evidence type="ECO:0000256" key="1">
    <source>
        <dbReference type="ARBA" id="ARBA00004370"/>
    </source>
</evidence>
<evidence type="ECO:0000256" key="7">
    <source>
        <dbReference type="SAM" id="MobiDB-lite"/>
    </source>
</evidence>
<accession>A0A9N8E266</accession>
<evidence type="ECO:0000313" key="10">
    <source>
        <dbReference type="EMBL" id="CAB9511379.1"/>
    </source>
</evidence>